<evidence type="ECO:0000313" key="2">
    <source>
        <dbReference type="EMBL" id="POM72608.1"/>
    </source>
</evidence>
<evidence type="ECO:0000313" key="3">
    <source>
        <dbReference type="Proteomes" id="UP000237271"/>
    </source>
</evidence>
<accession>A0A2P4Y460</accession>
<dbReference type="EMBL" id="NCKW01005617">
    <property type="protein sequence ID" value="POM72608.1"/>
    <property type="molecule type" value="Genomic_DNA"/>
</dbReference>
<name>A0A2P4Y460_9STRA</name>
<evidence type="ECO:0000259" key="1">
    <source>
        <dbReference type="Pfam" id="PF03732"/>
    </source>
</evidence>
<sequence>MEQAAFANLAPGQQEALKKLMSLLGPEGVAHLASQGPDAINARLEAFTSYENALLEHIQQRMSTAAPSMTAAALQGSTRPKPLMLSVQSFEGKEGENLMLWIREVEMAMSSALLQTEHQRVALAISKLSGRAREWALTNGSSVDGAFPTWDELKRQLSRVFLPPNHAYCVRSCFLACRQGKKELLDYVQELRTLIAGMFADPLPEVVTTTVFMDGLRTGVARTEVFRSRPSSFEEAVAVALNAEHNFRSARMGWSVPQASPQEGPVPMDLRAMLKMKLLSFELLSSVVAFVAVSPA</sequence>
<dbReference type="AlphaFoldDB" id="A0A2P4Y460"/>
<protein>
    <submittedName>
        <fullName evidence="2">Gag protein</fullName>
    </submittedName>
</protein>
<dbReference type="InterPro" id="IPR005162">
    <property type="entry name" value="Retrotrans_gag_dom"/>
</dbReference>
<feature type="non-terminal residue" evidence="2">
    <location>
        <position position="296"/>
    </location>
</feature>
<feature type="domain" description="Retrotransposon gag" evidence="1">
    <location>
        <begin position="123"/>
        <end position="217"/>
    </location>
</feature>
<proteinExistence type="predicted"/>
<gene>
    <name evidence="2" type="ORF">PHPALM_10644</name>
</gene>
<dbReference type="Pfam" id="PF03732">
    <property type="entry name" value="Retrotrans_gag"/>
    <property type="match status" value="1"/>
</dbReference>
<reference evidence="2 3" key="1">
    <citation type="journal article" date="2017" name="Genome Biol. Evol.">
        <title>Phytophthora megakarya and P. palmivora, closely related causal agents of cacao black pod rot, underwent increases in genome sizes and gene numbers by different mechanisms.</title>
        <authorList>
            <person name="Ali S.S."/>
            <person name="Shao J."/>
            <person name="Lary D.J."/>
            <person name="Kronmiller B."/>
            <person name="Shen D."/>
            <person name="Strem M.D."/>
            <person name="Amoako-Attah I."/>
            <person name="Akrofi A.Y."/>
            <person name="Begoude B.A."/>
            <person name="Ten Hoopen G.M."/>
            <person name="Coulibaly K."/>
            <person name="Kebe B.I."/>
            <person name="Melnick R.L."/>
            <person name="Guiltinan M.J."/>
            <person name="Tyler B.M."/>
            <person name="Meinhardt L.W."/>
            <person name="Bailey B.A."/>
        </authorList>
    </citation>
    <scope>NUCLEOTIDE SEQUENCE [LARGE SCALE GENOMIC DNA]</scope>
    <source>
        <strain evidence="3">sbr112.9</strain>
    </source>
</reference>
<dbReference type="OrthoDB" id="154361at2759"/>
<organism evidence="2 3">
    <name type="scientific">Phytophthora palmivora</name>
    <dbReference type="NCBI Taxonomy" id="4796"/>
    <lineage>
        <taxon>Eukaryota</taxon>
        <taxon>Sar</taxon>
        <taxon>Stramenopiles</taxon>
        <taxon>Oomycota</taxon>
        <taxon>Peronosporomycetes</taxon>
        <taxon>Peronosporales</taxon>
        <taxon>Peronosporaceae</taxon>
        <taxon>Phytophthora</taxon>
    </lineage>
</organism>
<keyword evidence="3" id="KW-1185">Reference proteome</keyword>
<comment type="caution">
    <text evidence="2">The sequence shown here is derived from an EMBL/GenBank/DDBJ whole genome shotgun (WGS) entry which is preliminary data.</text>
</comment>
<dbReference type="Proteomes" id="UP000237271">
    <property type="component" value="Unassembled WGS sequence"/>
</dbReference>